<organism evidence="4 5">
    <name type="scientific">Camelina sativa</name>
    <name type="common">False flax</name>
    <name type="synonym">Myagrum sativum</name>
    <dbReference type="NCBI Taxonomy" id="90675"/>
    <lineage>
        <taxon>Eukaryota</taxon>
        <taxon>Viridiplantae</taxon>
        <taxon>Streptophyta</taxon>
        <taxon>Embryophyta</taxon>
        <taxon>Tracheophyta</taxon>
        <taxon>Spermatophyta</taxon>
        <taxon>Magnoliopsida</taxon>
        <taxon>eudicotyledons</taxon>
        <taxon>Gunneridae</taxon>
        <taxon>Pentapetalae</taxon>
        <taxon>rosids</taxon>
        <taxon>malvids</taxon>
        <taxon>Brassicales</taxon>
        <taxon>Brassicaceae</taxon>
        <taxon>Camelineae</taxon>
        <taxon>Camelina</taxon>
    </lineage>
</organism>
<name>A0ABM1QL44_CAMSA</name>
<evidence type="ECO:0000259" key="2">
    <source>
        <dbReference type="Pfam" id="PF00646"/>
    </source>
</evidence>
<feature type="transmembrane region" description="Helical" evidence="1">
    <location>
        <begin position="66"/>
        <end position="85"/>
    </location>
</feature>
<gene>
    <name evidence="5" type="primary">LOC109127335</name>
</gene>
<evidence type="ECO:0000256" key="1">
    <source>
        <dbReference type="SAM" id="Phobius"/>
    </source>
</evidence>
<dbReference type="PANTHER" id="PTHR44259">
    <property type="entry name" value="OS07G0183000 PROTEIN-RELATED"/>
    <property type="match status" value="1"/>
</dbReference>
<keyword evidence="1" id="KW-0812">Transmembrane</keyword>
<proteinExistence type="predicted"/>
<protein>
    <submittedName>
        <fullName evidence="5">F-box protein At5g38270</fullName>
    </submittedName>
</protein>
<dbReference type="Proteomes" id="UP000694864">
    <property type="component" value="Chromosome 11"/>
</dbReference>
<reference evidence="4" key="1">
    <citation type="journal article" date="2014" name="Nat. Commun.">
        <title>The emerging biofuel crop Camelina sativa retains a highly undifferentiated hexaploid genome structure.</title>
        <authorList>
            <person name="Kagale S."/>
            <person name="Koh C."/>
            <person name="Nixon J."/>
            <person name="Bollina V."/>
            <person name="Clarke W.E."/>
            <person name="Tuteja R."/>
            <person name="Spillane C."/>
            <person name="Robinson S.J."/>
            <person name="Links M.G."/>
            <person name="Clarke C."/>
            <person name="Higgins E.E."/>
            <person name="Huebert T."/>
            <person name="Sharpe A.G."/>
            <person name="Parkin I.A."/>
        </authorList>
    </citation>
    <scope>NUCLEOTIDE SEQUENCE [LARGE SCALE GENOMIC DNA]</scope>
    <source>
        <strain evidence="4">cv. DH55</strain>
    </source>
</reference>
<evidence type="ECO:0000259" key="3">
    <source>
        <dbReference type="Pfam" id="PF03478"/>
    </source>
</evidence>
<sequence>MEKPKDLMREEKGRKVSKNHDWCKLCPDLLRSILESLSSIDFHRAKIVCSDWYSVWKTCVKRPLSILWLASFISTLLTITSRFLISLGNNPYWDHRFRYLKKKNEYICSRRMAIQKSGESNIWERVESIGDDEMLIFGHGVTIRAPVQDVGYEIKSGSIYFVTDDFLPINYRTSTDSNCRVFHLARRILQWQGPKYISTKTQWVFPGFA</sequence>
<evidence type="ECO:0000313" key="5">
    <source>
        <dbReference type="RefSeq" id="XP_019087482.1"/>
    </source>
</evidence>
<keyword evidence="4" id="KW-1185">Reference proteome</keyword>
<dbReference type="InterPro" id="IPR036047">
    <property type="entry name" value="F-box-like_dom_sf"/>
</dbReference>
<evidence type="ECO:0000313" key="4">
    <source>
        <dbReference type="Proteomes" id="UP000694864"/>
    </source>
</evidence>
<keyword evidence="1" id="KW-1133">Transmembrane helix</keyword>
<feature type="domain" description="KIB1-4 beta-propeller" evidence="3">
    <location>
        <begin position="119"/>
        <end position="181"/>
    </location>
</feature>
<dbReference type="PANTHER" id="PTHR44259:SF104">
    <property type="entry name" value="F-BOX ONLY PROTEIN (DUF295)-RELATED"/>
    <property type="match status" value="1"/>
</dbReference>
<dbReference type="Pfam" id="PF03478">
    <property type="entry name" value="Beta-prop_KIB1-4"/>
    <property type="match status" value="1"/>
</dbReference>
<dbReference type="InterPro" id="IPR001810">
    <property type="entry name" value="F-box_dom"/>
</dbReference>
<dbReference type="Pfam" id="PF00646">
    <property type="entry name" value="F-box"/>
    <property type="match status" value="1"/>
</dbReference>
<dbReference type="InterPro" id="IPR050942">
    <property type="entry name" value="F-box_BR-signaling"/>
</dbReference>
<reference evidence="5" key="2">
    <citation type="submission" date="2025-08" db="UniProtKB">
        <authorList>
            <consortium name="RefSeq"/>
        </authorList>
    </citation>
    <scope>IDENTIFICATION</scope>
    <source>
        <tissue evidence="5">Leaf</tissue>
    </source>
</reference>
<dbReference type="SUPFAM" id="SSF81383">
    <property type="entry name" value="F-box domain"/>
    <property type="match status" value="1"/>
</dbReference>
<dbReference type="GeneID" id="109127335"/>
<feature type="domain" description="F-box" evidence="2">
    <location>
        <begin position="22"/>
        <end position="59"/>
    </location>
</feature>
<dbReference type="InterPro" id="IPR005174">
    <property type="entry name" value="KIB1-4_b-propeller"/>
</dbReference>
<keyword evidence="1" id="KW-0472">Membrane</keyword>
<dbReference type="RefSeq" id="XP_019087482.1">
    <property type="nucleotide sequence ID" value="XM_019231937.1"/>
</dbReference>
<accession>A0ABM1QL44</accession>